<proteinExistence type="predicted"/>
<evidence type="ECO:0000256" key="1">
    <source>
        <dbReference type="SAM" id="Phobius"/>
    </source>
</evidence>
<dbReference type="Pfam" id="PF10975">
    <property type="entry name" value="DUF2802"/>
    <property type="match status" value="1"/>
</dbReference>
<evidence type="ECO:0000313" key="2">
    <source>
        <dbReference type="EMBL" id="VAW99835.1"/>
    </source>
</evidence>
<organism evidence="2">
    <name type="scientific">hydrothermal vent metagenome</name>
    <dbReference type="NCBI Taxonomy" id="652676"/>
    <lineage>
        <taxon>unclassified sequences</taxon>
        <taxon>metagenomes</taxon>
        <taxon>ecological metagenomes</taxon>
    </lineage>
</organism>
<dbReference type="AlphaFoldDB" id="A0A3B1A216"/>
<protein>
    <recommendedName>
        <fullName evidence="3">DUF2802 domain-containing protein</fullName>
    </recommendedName>
</protein>
<dbReference type="EMBL" id="UOFV01000190">
    <property type="protein sequence ID" value="VAW99835.1"/>
    <property type="molecule type" value="Genomic_DNA"/>
</dbReference>
<name>A0A3B1A216_9ZZZZ</name>
<evidence type="ECO:0008006" key="3">
    <source>
        <dbReference type="Google" id="ProtNLM"/>
    </source>
</evidence>
<dbReference type="InterPro" id="IPR021244">
    <property type="entry name" value="DUF2802"/>
</dbReference>
<keyword evidence="1" id="KW-0472">Membrane</keyword>
<reference evidence="2" key="1">
    <citation type="submission" date="2018-06" db="EMBL/GenBank/DDBJ databases">
        <authorList>
            <person name="Zhirakovskaya E."/>
        </authorList>
    </citation>
    <scope>NUCLEOTIDE SEQUENCE</scope>
</reference>
<sequence length="130" mass="14350">MIAFSFEVIASVALVVGLVVLVFTYFKNTQLQLQINEQQNSLYALQADVSAMCSGAVNLGEHLAHLEQRAHLLTRRQDQLEMKEPATQSYRQASKMMNKGAELEEVIADCGIARGEAELVALAQRIKKAS</sequence>
<accession>A0A3B1A216</accession>
<feature type="transmembrane region" description="Helical" evidence="1">
    <location>
        <begin position="6"/>
        <end position="26"/>
    </location>
</feature>
<keyword evidence="1" id="KW-0812">Transmembrane</keyword>
<keyword evidence="1" id="KW-1133">Transmembrane helix</keyword>
<gene>
    <name evidence="2" type="ORF">MNBD_GAMMA19-1307</name>
</gene>